<keyword evidence="1" id="KW-0812">Transmembrane</keyword>
<keyword evidence="1" id="KW-1133">Transmembrane helix</keyword>
<dbReference type="InterPro" id="IPR010982">
    <property type="entry name" value="Lambda_DNA-bd_dom_sf"/>
</dbReference>
<gene>
    <name evidence="2" type="ORF">QCN29_24370</name>
</gene>
<evidence type="ECO:0000256" key="1">
    <source>
        <dbReference type="SAM" id="Phobius"/>
    </source>
</evidence>
<comment type="caution">
    <text evidence="2">The sequence shown here is derived from an EMBL/GenBank/DDBJ whole genome shotgun (WGS) entry which is preliminary data.</text>
</comment>
<name>A0ABT6HT16_9ACTN</name>
<evidence type="ECO:0000313" key="2">
    <source>
        <dbReference type="EMBL" id="MDH2391857.1"/>
    </source>
</evidence>
<feature type="transmembrane region" description="Helical" evidence="1">
    <location>
        <begin position="41"/>
        <end position="61"/>
    </location>
</feature>
<dbReference type="EMBL" id="JARWBG010000032">
    <property type="protein sequence ID" value="MDH2391857.1"/>
    <property type="molecule type" value="Genomic_DNA"/>
</dbReference>
<organism evidence="2 3">
    <name type="scientific">Streptomyces chengmaiensis</name>
    <dbReference type="NCBI Taxonomy" id="3040919"/>
    <lineage>
        <taxon>Bacteria</taxon>
        <taxon>Bacillati</taxon>
        <taxon>Actinomycetota</taxon>
        <taxon>Actinomycetes</taxon>
        <taxon>Kitasatosporales</taxon>
        <taxon>Streptomycetaceae</taxon>
        <taxon>Streptomyces</taxon>
    </lineage>
</organism>
<proteinExistence type="predicted"/>
<keyword evidence="1" id="KW-0472">Membrane</keyword>
<dbReference type="Gene3D" id="1.10.260.40">
    <property type="entry name" value="lambda repressor-like DNA-binding domains"/>
    <property type="match status" value="1"/>
</dbReference>
<keyword evidence="3" id="KW-1185">Reference proteome</keyword>
<accession>A0ABT6HT16</accession>
<protein>
    <submittedName>
        <fullName evidence="2">Uncharacterized protein</fullName>
    </submittedName>
</protein>
<evidence type="ECO:0000313" key="3">
    <source>
        <dbReference type="Proteomes" id="UP001223144"/>
    </source>
</evidence>
<dbReference type="RefSeq" id="WP_279930787.1">
    <property type="nucleotide sequence ID" value="NZ_JARWBG010000032.1"/>
</dbReference>
<dbReference type="Proteomes" id="UP001223144">
    <property type="component" value="Unassembled WGS sequence"/>
</dbReference>
<reference evidence="2 3" key="1">
    <citation type="submission" date="2023-04" db="EMBL/GenBank/DDBJ databases">
        <title>Streptomyces chengmaiensis sp. nov. isolated from the stem of mangrove plant in Hainan.</title>
        <authorList>
            <person name="Huang X."/>
            <person name="Zhou S."/>
            <person name="Chu X."/>
            <person name="Xie Y."/>
            <person name="Lin Y."/>
        </authorList>
    </citation>
    <scope>NUCLEOTIDE SEQUENCE [LARGE SCALE GENOMIC DNA]</scope>
    <source>
        <strain evidence="2 3">HNM0663</strain>
    </source>
</reference>
<sequence length="62" mass="6785">MRDESPATGDDRSSEKFAQDVLAAARALGYSPEAVARRVRFAWFMVLVAVCLTAFAVGVFIF</sequence>